<protein>
    <submittedName>
        <fullName evidence="1">Flagellar basal body-associated protein FliL</fullName>
    </submittedName>
</protein>
<keyword evidence="1" id="KW-0282">Flagellum</keyword>
<name>A0A6B8LZW2_9HYPH</name>
<organism evidence="1 2">
    <name type="scientific">Methylocystis parvus</name>
    <dbReference type="NCBI Taxonomy" id="134"/>
    <lineage>
        <taxon>Bacteria</taxon>
        <taxon>Pseudomonadati</taxon>
        <taxon>Pseudomonadota</taxon>
        <taxon>Alphaproteobacteria</taxon>
        <taxon>Hyphomicrobiales</taxon>
        <taxon>Methylocystaceae</taxon>
        <taxon>Methylocystis</taxon>
    </lineage>
</organism>
<dbReference type="EMBL" id="CP044331">
    <property type="protein sequence ID" value="QGM97997.1"/>
    <property type="molecule type" value="Genomic_DNA"/>
</dbReference>
<evidence type="ECO:0000313" key="2">
    <source>
        <dbReference type="Proteomes" id="UP000422569"/>
    </source>
</evidence>
<sequence length="149" mass="16429">MMTRSLLLGAYACLVSLAATFGGAYWRTHPSTENGGHIDARQITTIKPITVPLIANGALKGYVTVAFSIVSEKEDPHDVGIEPSSFVMDEAFRLIYGESKVDYARAEKTDLAALTRQLTLNVNQRLGRSVIKETLIRSFAFIPRDETPR</sequence>
<dbReference type="AlphaFoldDB" id="A0A6B8LZW2"/>
<keyword evidence="1" id="KW-0969">Cilium</keyword>
<gene>
    <name evidence="1" type="ORF">F7D14_11260</name>
</gene>
<keyword evidence="2" id="KW-1185">Reference proteome</keyword>
<proteinExistence type="predicted"/>
<evidence type="ECO:0000313" key="1">
    <source>
        <dbReference type="EMBL" id="QGM97997.1"/>
    </source>
</evidence>
<keyword evidence="1" id="KW-0966">Cell projection</keyword>
<dbReference type="KEGG" id="mpar:F7D14_11260"/>
<accession>A0A6B8LZW2</accession>
<dbReference type="RefSeq" id="WP_016919417.1">
    <property type="nucleotide sequence ID" value="NZ_CP044331.1"/>
</dbReference>
<dbReference type="Proteomes" id="UP000422569">
    <property type="component" value="Chromosome"/>
</dbReference>
<reference evidence="1 2" key="1">
    <citation type="submission" date="2019-09" db="EMBL/GenBank/DDBJ databases">
        <title>Isolation and complete genome sequencing of Methylocystis species.</title>
        <authorList>
            <person name="Rumah B.L."/>
            <person name="Stead C.E."/>
            <person name="Stevens B.C."/>
            <person name="Minton N.P."/>
            <person name="Grosse-Honebrink A."/>
            <person name="Zhang Y."/>
        </authorList>
    </citation>
    <scope>NUCLEOTIDE SEQUENCE [LARGE SCALE GENOMIC DNA]</scope>
    <source>
        <strain evidence="1 2">BRCS2</strain>
    </source>
</reference>